<evidence type="ECO:0000313" key="1">
    <source>
        <dbReference type="EMBL" id="GAA54058.1"/>
    </source>
</evidence>
<accession>G7YM77</accession>
<keyword evidence="2" id="KW-1185">Reference proteome</keyword>
<reference key="2">
    <citation type="submission" date="2011-10" db="EMBL/GenBank/DDBJ databases">
        <title>The genome and transcriptome sequence of Clonorchis sinensis provide insights into the carcinogenic liver fluke.</title>
        <authorList>
            <person name="Wang X."/>
            <person name="Huang Y."/>
            <person name="Chen W."/>
            <person name="Liu H."/>
            <person name="Guo L."/>
            <person name="Chen Y."/>
            <person name="Luo F."/>
            <person name="Zhou W."/>
            <person name="Sun J."/>
            <person name="Mao Q."/>
            <person name="Liang P."/>
            <person name="Zhou C."/>
            <person name="Tian Y."/>
            <person name="Men J."/>
            <person name="Lv X."/>
            <person name="Huang L."/>
            <person name="Zhou J."/>
            <person name="Hu Y."/>
            <person name="Li R."/>
            <person name="Zhang F."/>
            <person name="Lei H."/>
            <person name="Li X."/>
            <person name="Hu X."/>
            <person name="Liang C."/>
            <person name="Xu J."/>
            <person name="Wu Z."/>
            <person name="Yu X."/>
        </authorList>
    </citation>
    <scope>NUCLEOTIDE SEQUENCE</scope>
    <source>
        <strain>Henan</strain>
    </source>
</reference>
<protein>
    <submittedName>
        <fullName evidence="1">Uncharacterized protein</fullName>
    </submittedName>
</protein>
<organism evidence="1 2">
    <name type="scientific">Clonorchis sinensis</name>
    <name type="common">Chinese liver fluke</name>
    <dbReference type="NCBI Taxonomy" id="79923"/>
    <lineage>
        <taxon>Eukaryota</taxon>
        <taxon>Metazoa</taxon>
        <taxon>Spiralia</taxon>
        <taxon>Lophotrochozoa</taxon>
        <taxon>Platyhelminthes</taxon>
        <taxon>Trematoda</taxon>
        <taxon>Digenea</taxon>
        <taxon>Opisthorchiida</taxon>
        <taxon>Opisthorchiata</taxon>
        <taxon>Opisthorchiidae</taxon>
        <taxon>Clonorchis</taxon>
    </lineage>
</organism>
<dbReference type="EMBL" id="DF143704">
    <property type="protein sequence ID" value="GAA54058.1"/>
    <property type="molecule type" value="Genomic_DNA"/>
</dbReference>
<name>G7YM77_CLOSI</name>
<dbReference type="Proteomes" id="UP000008909">
    <property type="component" value="Unassembled WGS sequence"/>
</dbReference>
<evidence type="ECO:0000313" key="2">
    <source>
        <dbReference type="Proteomes" id="UP000008909"/>
    </source>
</evidence>
<reference evidence="1" key="1">
    <citation type="journal article" date="2011" name="Genome Biol.">
        <title>The draft genome of the carcinogenic human liver fluke Clonorchis sinensis.</title>
        <authorList>
            <person name="Wang X."/>
            <person name="Chen W."/>
            <person name="Huang Y."/>
            <person name="Sun J."/>
            <person name="Men J."/>
            <person name="Liu H."/>
            <person name="Luo F."/>
            <person name="Guo L."/>
            <person name="Lv X."/>
            <person name="Deng C."/>
            <person name="Zhou C."/>
            <person name="Fan Y."/>
            <person name="Li X."/>
            <person name="Huang L."/>
            <person name="Hu Y."/>
            <person name="Liang C."/>
            <person name="Hu X."/>
            <person name="Xu J."/>
            <person name="Yu X."/>
        </authorList>
    </citation>
    <scope>NUCLEOTIDE SEQUENCE [LARGE SCALE GENOMIC DNA]</scope>
    <source>
        <strain evidence="1">Henan</strain>
    </source>
</reference>
<proteinExistence type="predicted"/>
<dbReference type="AlphaFoldDB" id="G7YM77"/>
<gene>
    <name evidence="1" type="ORF">CLF_112033</name>
</gene>
<sequence length="229" mass="25599">MNNCVRYKDDKLTIRFQCHELSLKTRTEIIQVSNLKVTSEPFDYPLTIEPNRKIPVQQLLPCDVSIHLEGAFDEAPWFQVDRKSPSSRSDRFARPASHSAASFVHPSSVTALNISKSVFKLLKPVYLATFNVDTLKQAVQQVAAARTLDSISIDVCCLSGKRTQDASNVIESTAPSLYSRFQLHTSGDAEAAEVGYACVGVVLSERALPLDTIGLRQSRLWRRVTHFFE</sequence>